<sequence length="363" mass="40927">MTKTNIFLTILVPMINIESPKKIPSIVSGGCGRILRNKVDPQHHRTYICEMETDTEMQMDVEVVAGSDEDVDFIDADDPGHDLAKEGHPVLFFSFRQIIDANHKPFNLLCNWLSQILECSPPFKKILKAYVDEKSDTRRALGSVGRNDLWMHLKTALAQTVDRVYLVADALEEMDSGNDEFLQELAILGSWKPDKVKVLIASRPVTTVEEPLRRMPTLQIRLEERFVDTVIAIFIRIKEAVPGRANDLFLYAKLAMDAFLKPNADIHQILNALPLNLNAMYTDLLREHAHRSCVSGGLQLLILSWVTHATHPLRLLELAAIIRTTYGDTGMEMKEAKQLARAACGPFLEMQPDETVSVIHHSI</sequence>
<dbReference type="AlphaFoldDB" id="A0AAN6VYN8"/>
<keyword evidence="1" id="KW-0677">Repeat</keyword>
<dbReference type="EMBL" id="MU866525">
    <property type="protein sequence ID" value="KAK4171658.1"/>
    <property type="molecule type" value="Genomic_DNA"/>
</dbReference>
<dbReference type="PANTHER" id="PTHR10039">
    <property type="entry name" value="AMELOGENIN"/>
    <property type="match status" value="1"/>
</dbReference>
<protein>
    <recommendedName>
        <fullName evidence="2">Nephrocystin 3-like N-terminal domain-containing protein</fullName>
    </recommendedName>
</protein>
<evidence type="ECO:0000256" key="1">
    <source>
        <dbReference type="ARBA" id="ARBA00022737"/>
    </source>
</evidence>
<comment type="caution">
    <text evidence="3">The sequence shown here is derived from an EMBL/GenBank/DDBJ whole genome shotgun (WGS) entry which is preliminary data.</text>
</comment>
<evidence type="ECO:0000313" key="3">
    <source>
        <dbReference type="EMBL" id="KAK4171658.1"/>
    </source>
</evidence>
<evidence type="ECO:0000259" key="2">
    <source>
        <dbReference type="Pfam" id="PF24883"/>
    </source>
</evidence>
<keyword evidence="4" id="KW-1185">Reference proteome</keyword>
<feature type="domain" description="Nephrocystin 3-like N-terminal" evidence="2">
    <location>
        <begin position="82"/>
        <end position="203"/>
    </location>
</feature>
<dbReference type="Proteomes" id="UP001302321">
    <property type="component" value="Unassembled WGS sequence"/>
</dbReference>
<dbReference type="Pfam" id="PF24883">
    <property type="entry name" value="NPHP3_N"/>
    <property type="match status" value="1"/>
</dbReference>
<gene>
    <name evidence="3" type="ORF">QBC36DRAFT_365657</name>
</gene>
<organism evidence="3 4">
    <name type="scientific">Triangularia setosa</name>
    <dbReference type="NCBI Taxonomy" id="2587417"/>
    <lineage>
        <taxon>Eukaryota</taxon>
        <taxon>Fungi</taxon>
        <taxon>Dikarya</taxon>
        <taxon>Ascomycota</taxon>
        <taxon>Pezizomycotina</taxon>
        <taxon>Sordariomycetes</taxon>
        <taxon>Sordariomycetidae</taxon>
        <taxon>Sordariales</taxon>
        <taxon>Podosporaceae</taxon>
        <taxon>Triangularia</taxon>
    </lineage>
</organism>
<evidence type="ECO:0000313" key="4">
    <source>
        <dbReference type="Proteomes" id="UP001302321"/>
    </source>
</evidence>
<name>A0AAN6VYN8_9PEZI</name>
<proteinExistence type="predicted"/>
<dbReference type="InterPro" id="IPR056884">
    <property type="entry name" value="NPHP3-like_N"/>
</dbReference>
<reference evidence="3" key="2">
    <citation type="submission" date="2023-05" db="EMBL/GenBank/DDBJ databases">
        <authorList>
            <consortium name="Lawrence Berkeley National Laboratory"/>
            <person name="Steindorff A."/>
            <person name="Hensen N."/>
            <person name="Bonometti L."/>
            <person name="Westerberg I."/>
            <person name="Brannstrom I.O."/>
            <person name="Guillou S."/>
            <person name="Cros-Aarteil S."/>
            <person name="Calhoun S."/>
            <person name="Haridas S."/>
            <person name="Kuo A."/>
            <person name="Mondo S."/>
            <person name="Pangilinan J."/>
            <person name="Riley R."/>
            <person name="Labutti K."/>
            <person name="Andreopoulos B."/>
            <person name="Lipzen A."/>
            <person name="Chen C."/>
            <person name="Yanf M."/>
            <person name="Daum C."/>
            <person name="Ng V."/>
            <person name="Clum A."/>
            <person name="Ohm R."/>
            <person name="Martin F."/>
            <person name="Silar P."/>
            <person name="Natvig D."/>
            <person name="Lalanne C."/>
            <person name="Gautier V."/>
            <person name="Ament-Velasquez S.L."/>
            <person name="Kruys A."/>
            <person name="Hutchinson M.I."/>
            <person name="Powell A.J."/>
            <person name="Barry K."/>
            <person name="Miller A.N."/>
            <person name="Grigoriev I.V."/>
            <person name="Debuchy R."/>
            <person name="Gladieux P."/>
            <person name="Thoren M.H."/>
            <person name="Johannesson H."/>
        </authorList>
    </citation>
    <scope>NUCLEOTIDE SEQUENCE</scope>
    <source>
        <strain evidence="3">CBS 892.96</strain>
    </source>
</reference>
<accession>A0AAN6VYN8</accession>
<reference evidence="3" key="1">
    <citation type="journal article" date="2023" name="Mol. Phylogenet. Evol.">
        <title>Genome-scale phylogeny and comparative genomics of the fungal order Sordariales.</title>
        <authorList>
            <person name="Hensen N."/>
            <person name="Bonometti L."/>
            <person name="Westerberg I."/>
            <person name="Brannstrom I.O."/>
            <person name="Guillou S."/>
            <person name="Cros-Aarteil S."/>
            <person name="Calhoun S."/>
            <person name="Haridas S."/>
            <person name="Kuo A."/>
            <person name="Mondo S."/>
            <person name="Pangilinan J."/>
            <person name="Riley R."/>
            <person name="LaButti K."/>
            <person name="Andreopoulos B."/>
            <person name="Lipzen A."/>
            <person name="Chen C."/>
            <person name="Yan M."/>
            <person name="Daum C."/>
            <person name="Ng V."/>
            <person name="Clum A."/>
            <person name="Steindorff A."/>
            <person name="Ohm R.A."/>
            <person name="Martin F."/>
            <person name="Silar P."/>
            <person name="Natvig D.O."/>
            <person name="Lalanne C."/>
            <person name="Gautier V."/>
            <person name="Ament-Velasquez S.L."/>
            <person name="Kruys A."/>
            <person name="Hutchinson M.I."/>
            <person name="Powell A.J."/>
            <person name="Barry K."/>
            <person name="Miller A.N."/>
            <person name="Grigoriev I.V."/>
            <person name="Debuchy R."/>
            <person name="Gladieux P."/>
            <person name="Hiltunen Thoren M."/>
            <person name="Johannesson H."/>
        </authorList>
    </citation>
    <scope>NUCLEOTIDE SEQUENCE</scope>
    <source>
        <strain evidence="3">CBS 892.96</strain>
    </source>
</reference>